<dbReference type="GO" id="GO:0005524">
    <property type="term" value="F:ATP binding"/>
    <property type="evidence" value="ECO:0007669"/>
    <property type="project" value="UniProtKB-KW"/>
</dbReference>
<feature type="region of interest" description="Disordered" evidence="3">
    <location>
        <begin position="412"/>
        <end position="431"/>
    </location>
</feature>
<dbReference type="InterPro" id="IPR000719">
    <property type="entry name" value="Prot_kinase_dom"/>
</dbReference>
<sequence length="770" mass="82330">MSPTPLQHQLSSFSSAGRDDDPSGHNAHFVDASAAAAIAAAAEAVNRCNAQANAAIDITSSDLSHPPGSTALSASPIQFRSYTIAPSPPAPAPAPAPSSGPPPKSPPAVPQDPAPEHSSHLTQSPEFLPYALQTDLHPVLPLIPHSTPAKSPRRPALSLQHKSSAQSLRPVSRTPSLKTGSIYGAFGSASAASSTVPSPVISAMGDVTPLPSPLLSSDSPGPWRQLARRTSQEAVPPTLESAKGEPTGSATDSKSPSKAYEALTSWPGPGDGASRDNDGGLAKPPIPHTRNRSISEYIPDPMLIPKRMSTVSGIRTKPEIQAVAETHMRREPHLSEARGLTPVEKPPTPPPSESSLSAADSSSAAGSGSSTRSKQSRAEFFEAYGRYDKKRRRWRAIRVLGQGTFSQVYLATSQTSASPPDDEDCSPGSCSQLQESLGGRRSLVAVKVCEHGPRGGASEDRIEMSLKRELEIMQSIRHPSLVHLKAWNIEPSRAILVLSYCPGGDLFDVATRHRDLLTPALIRRIFSELVGAVTYLHAQNVRVSHLPSPTPQFLTVSRCLGKPPPSELSTIPSTNWTTYPHSVITLTDLGLSRRIAPDEKLETRCGSDDYAAPEVIMGQPYDGRATDAWSLGVLLYALLEARLPFDPPPCGGPAAAALGLGLGPDRHAVQVRMRSRTSHRIARVEWRWFEYGVSPERDGEGEGEHEADVRRFDAKGLRGAMEVVEGLLKRARSRWPLARVAETEWVSGGVCVEGGGGIRFREEEEGEEVS</sequence>
<feature type="compositionally biased region" description="Polar residues" evidence="3">
    <location>
        <begin position="160"/>
        <end position="176"/>
    </location>
</feature>
<feature type="domain" description="Protein kinase" evidence="4">
    <location>
        <begin position="394"/>
        <end position="746"/>
    </location>
</feature>
<dbReference type="Gene3D" id="1.10.510.10">
    <property type="entry name" value="Transferase(Phosphotransferase) domain 1"/>
    <property type="match status" value="1"/>
</dbReference>
<feature type="compositionally biased region" description="Pro residues" evidence="3">
    <location>
        <begin position="86"/>
        <end position="113"/>
    </location>
</feature>
<evidence type="ECO:0000256" key="1">
    <source>
        <dbReference type="ARBA" id="ARBA00022741"/>
    </source>
</evidence>
<dbReference type="AlphaFoldDB" id="A0A3S4AMC2"/>
<protein>
    <submittedName>
        <fullName evidence="5">2b835136-a9be-4c1b-ae08-21dfc7292ce0</fullName>
    </submittedName>
</protein>
<accession>A0A3S4AMC2</accession>
<dbReference type="Pfam" id="PF07714">
    <property type="entry name" value="PK_Tyr_Ser-Thr"/>
    <property type="match status" value="1"/>
</dbReference>
<feature type="region of interest" description="Disordered" evidence="3">
    <location>
        <begin position="82"/>
        <end position="122"/>
    </location>
</feature>
<dbReference type="PANTHER" id="PTHR24346:SF42">
    <property type="entry name" value="SERINE_THREONINE-PROTEIN KINASE SIK3"/>
    <property type="match status" value="1"/>
</dbReference>
<dbReference type="GO" id="GO:0004674">
    <property type="term" value="F:protein serine/threonine kinase activity"/>
    <property type="evidence" value="ECO:0007669"/>
    <property type="project" value="TreeGrafter"/>
</dbReference>
<feature type="compositionally biased region" description="Basic and acidic residues" evidence="3">
    <location>
        <begin position="326"/>
        <end position="336"/>
    </location>
</feature>
<dbReference type="Proteomes" id="UP000289323">
    <property type="component" value="Unassembled WGS sequence"/>
</dbReference>
<evidence type="ECO:0000256" key="3">
    <source>
        <dbReference type="SAM" id="MobiDB-lite"/>
    </source>
</evidence>
<evidence type="ECO:0000313" key="6">
    <source>
        <dbReference type="Proteomes" id="UP000289323"/>
    </source>
</evidence>
<reference evidence="5 6" key="1">
    <citation type="submission" date="2018-04" db="EMBL/GenBank/DDBJ databases">
        <authorList>
            <person name="Huttner S."/>
            <person name="Dainat J."/>
        </authorList>
    </citation>
    <scope>NUCLEOTIDE SEQUENCE [LARGE SCALE GENOMIC DNA]</scope>
</reference>
<feature type="region of interest" description="Disordered" evidence="3">
    <location>
        <begin position="141"/>
        <end position="176"/>
    </location>
</feature>
<organism evidence="5 6">
    <name type="scientific">Thermothielavioides terrestris</name>
    <dbReference type="NCBI Taxonomy" id="2587410"/>
    <lineage>
        <taxon>Eukaryota</taxon>
        <taxon>Fungi</taxon>
        <taxon>Dikarya</taxon>
        <taxon>Ascomycota</taxon>
        <taxon>Pezizomycotina</taxon>
        <taxon>Sordariomycetes</taxon>
        <taxon>Sordariomycetidae</taxon>
        <taxon>Sordariales</taxon>
        <taxon>Chaetomiaceae</taxon>
        <taxon>Thermothielavioides</taxon>
    </lineage>
</organism>
<evidence type="ECO:0000313" key="5">
    <source>
        <dbReference type="EMBL" id="SPQ21304.1"/>
    </source>
</evidence>
<dbReference type="GO" id="GO:0000226">
    <property type="term" value="P:microtubule cytoskeleton organization"/>
    <property type="evidence" value="ECO:0007669"/>
    <property type="project" value="TreeGrafter"/>
</dbReference>
<feature type="region of interest" description="Disordered" evidence="3">
    <location>
        <begin position="1"/>
        <end position="28"/>
    </location>
</feature>
<feature type="compositionally biased region" description="Low complexity" evidence="3">
    <location>
        <begin position="353"/>
        <end position="373"/>
    </location>
</feature>
<evidence type="ECO:0000256" key="2">
    <source>
        <dbReference type="ARBA" id="ARBA00022840"/>
    </source>
</evidence>
<proteinExistence type="predicted"/>
<dbReference type="InterPro" id="IPR001245">
    <property type="entry name" value="Ser-Thr/Tyr_kinase_cat_dom"/>
</dbReference>
<dbReference type="InterPro" id="IPR011009">
    <property type="entry name" value="Kinase-like_dom_sf"/>
</dbReference>
<dbReference type="EMBL" id="OUUZ01000008">
    <property type="protein sequence ID" value="SPQ21304.1"/>
    <property type="molecule type" value="Genomic_DNA"/>
</dbReference>
<feature type="compositionally biased region" description="Polar residues" evidence="3">
    <location>
        <begin position="1"/>
        <end position="15"/>
    </location>
</feature>
<dbReference type="GO" id="GO:0035556">
    <property type="term" value="P:intracellular signal transduction"/>
    <property type="evidence" value="ECO:0007669"/>
    <property type="project" value="TreeGrafter"/>
</dbReference>
<evidence type="ECO:0000259" key="4">
    <source>
        <dbReference type="PROSITE" id="PS50011"/>
    </source>
</evidence>
<keyword evidence="1" id="KW-0547">Nucleotide-binding</keyword>
<gene>
    <name evidence="5" type="ORF">TT172_LOCUS3723</name>
</gene>
<dbReference type="SUPFAM" id="SSF56112">
    <property type="entry name" value="Protein kinase-like (PK-like)"/>
    <property type="match status" value="1"/>
</dbReference>
<dbReference type="PROSITE" id="PS50011">
    <property type="entry name" value="PROTEIN_KINASE_DOM"/>
    <property type="match status" value="1"/>
</dbReference>
<dbReference type="PANTHER" id="PTHR24346">
    <property type="entry name" value="MAP/MICROTUBULE AFFINITY-REGULATING KINASE"/>
    <property type="match status" value="1"/>
</dbReference>
<feature type="region of interest" description="Disordered" evidence="3">
    <location>
        <begin position="326"/>
        <end position="376"/>
    </location>
</feature>
<feature type="region of interest" description="Disordered" evidence="3">
    <location>
        <begin position="211"/>
        <end position="300"/>
    </location>
</feature>
<keyword evidence="2" id="KW-0067">ATP-binding</keyword>
<dbReference type="GO" id="GO:0005737">
    <property type="term" value="C:cytoplasm"/>
    <property type="evidence" value="ECO:0007669"/>
    <property type="project" value="TreeGrafter"/>
</dbReference>
<name>A0A3S4AMC2_9PEZI</name>